<dbReference type="GO" id="GO:0005975">
    <property type="term" value="P:carbohydrate metabolic process"/>
    <property type="evidence" value="ECO:0007669"/>
    <property type="project" value="InterPro"/>
</dbReference>
<dbReference type="InterPro" id="IPR000519">
    <property type="entry name" value="P_trefoil_dom"/>
</dbReference>
<dbReference type="Proteomes" id="UP000198287">
    <property type="component" value="Unassembled WGS sequence"/>
</dbReference>
<dbReference type="CDD" id="cd00111">
    <property type="entry name" value="Trefoil"/>
    <property type="match status" value="1"/>
</dbReference>
<dbReference type="Pfam" id="PF01055">
    <property type="entry name" value="Glyco_hydro_31_2nd"/>
    <property type="match status" value="1"/>
</dbReference>
<keyword evidence="10" id="KW-0732">Signal</keyword>
<dbReference type="PROSITE" id="PS00129">
    <property type="entry name" value="GLYCOSYL_HYDROL_F31_1"/>
    <property type="match status" value="1"/>
</dbReference>
<comment type="subcellular location">
    <subcellularLocation>
        <location evidence="1">Membrane</location>
    </subcellularLocation>
</comment>
<dbReference type="InterPro" id="IPR017853">
    <property type="entry name" value="GH"/>
</dbReference>
<evidence type="ECO:0000256" key="7">
    <source>
        <dbReference type="ARBA" id="ARBA00023295"/>
    </source>
</evidence>
<dbReference type="SUPFAM" id="SSF74650">
    <property type="entry name" value="Galactose mutarotase-like"/>
    <property type="match status" value="1"/>
</dbReference>
<comment type="caution">
    <text evidence="12">The sequence shown here is derived from an EMBL/GenBank/DDBJ whole genome shotgun (WGS) entry which is preliminary data.</text>
</comment>
<evidence type="ECO:0000256" key="8">
    <source>
        <dbReference type="PROSITE-ProRule" id="PRU00779"/>
    </source>
</evidence>
<dbReference type="Pfam" id="PF21365">
    <property type="entry name" value="Glyco_hydro_31_3rd"/>
    <property type="match status" value="1"/>
</dbReference>
<gene>
    <name evidence="12" type="ORF">Fcan01_16962</name>
</gene>
<evidence type="ECO:0000256" key="3">
    <source>
        <dbReference type="ARBA" id="ARBA00022801"/>
    </source>
</evidence>
<feature type="chain" id="PRO_5012940321" evidence="10">
    <location>
        <begin position="21"/>
        <end position="951"/>
    </location>
</feature>
<dbReference type="PANTHER" id="PTHR22762:SF133">
    <property type="entry name" value="P-TYPE DOMAIN-CONTAINING PROTEIN"/>
    <property type="match status" value="1"/>
</dbReference>
<accession>A0A226DRU6</accession>
<dbReference type="SMART" id="SM00018">
    <property type="entry name" value="PD"/>
    <property type="match status" value="1"/>
</dbReference>
<dbReference type="Gene3D" id="2.60.40.1180">
    <property type="entry name" value="Golgi alpha-mannosidase II"/>
    <property type="match status" value="2"/>
</dbReference>
<dbReference type="AlphaFoldDB" id="A0A226DRU6"/>
<keyword evidence="13" id="KW-1185">Reference proteome</keyword>
<keyword evidence="4" id="KW-0472">Membrane</keyword>
<dbReference type="Gene3D" id="3.20.20.80">
    <property type="entry name" value="Glycosidases"/>
    <property type="match status" value="1"/>
</dbReference>
<evidence type="ECO:0000259" key="11">
    <source>
        <dbReference type="PROSITE" id="PS51448"/>
    </source>
</evidence>
<name>A0A226DRU6_FOLCA</name>
<evidence type="ECO:0000256" key="4">
    <source>
        <dbReference type="ARBA" id="ARBA00023136"/>
    </source>
</evidence>
<dbReference type="InterPro" id="IPR013780">
    <property type="entry name" value="Glyco_hydro_b"/>
</dbReference>
<dbReference type="OMA" id="QCKYGYW"/>
<dbReference type="GO" id="GO:0004558">
    <property type="term" value="F:alpha-1,4-glucosidase activity"/>
    <property type="evidence" value="ECO:0007669"/>
    <property type="project" value="TreeGrafter"/>
</dbReference>
<comment type="caution">
    <text evidence="8">Lacks conserved residue(s) required for the propagation of feature annotation.</text>
</comment>
<dbReference type="Pfam" id="PF00088">
    <property type="entry name" value="Trefoil"/>
    <property type="match status" value="1"/>
</dbReference>
<evidence type="ECO:0000256" key="5">
    <source>
        <dbReference type="ARBA" id="ARBA00023157"/>
    </source>
</evidence>
<feature type="domain" description="P-type" evidence="11">
    <location>
        <begin position="26"/>
        <end position="78"/>
    </location>
</feature>
<dbReference type="OrthoDB" id="1334205at2759"/>
<dbReference type="PANTHER" id="PTHR22762">
    <property type="entry name" value="ALPHA-GLUCOSIDASE"/>
    <property type="match status" value="1"/>
</dbReference>
<dbReference type="InterPro" id="IPR030458">
    <property type="entry name" value="Glyco_hydro_31_AS"/>
</dbReference>
<dbReference type="SUPFAM" id="SSF57492">
    <property type="entry name" value="Trefoil"/>
    <property type="match status" value="1"/>
</dbReference>
<reference evidence="12 13" key="1">
    <citation type="submission" date="2015-12" db="EMBL/GenBank/DDBJ databases">
        <title>The genome of Folsomia candida.</title>
        <authorList>
            <person name="Faddeeva A."/>
            <person name="Derks M.F."/>
            <person name="Anvar Y."/>
            <person name="Smit S."/>
            <person name="Van Straalen N."/>
            <person name="Roelofs D."/>
        </authorList>
    </citation>
    <scope>NUCLEOTIDE SEQUENCE [LARGE SCALE GENOMIC DNA]</scope>
    <source>
        <strain evidence="12 13">VU population</strain>
        <tissue evidence="12">Whole body</tissue>
    </source>
</reference>
<dbReference type="InterPro" id="IPR048395">
    <property type="entry name" value="Glyco_hydro_31_C"/>
</dbReference>
<keyword evidence="3 9" id="KW-0378">Hydrolase</keyword>
<evidence type="ECO:0000256" key="9">
    <source>
        <dbReference type="RuleBase" id="RU361185"/>
    </source>
</evidence>
<proteinExistence type="inferred from homology"/>
<comment type="similarity">
    <text evidence="2 9">Belongs to the glycosyl hydrolase 31 family.</text>
</comment>
<evidence type="ECO:0000313" key="12">
    <source>
        <dbReference type="EMBL" id="OXA47790.1"/>
    </source>
</evidence>
<dbReference type="InterPro" id="IPR011013">
    <property type="entry name" value="Gal_mutarotase_sf_dom"/>
</dbReference>
<dbReference type="InterPro" id="IPR000322">
    <property type="entry name" value="Glyco_hydro_31_TIM"/>
</dbReference>
<dbReference type="EMBL" id="LNIX01000012">
    <property type="protein sequence ID" value="OXA47790.1"/>
    <property type="molecule type" value="Genomic_DNA"/>
</dbReference>
<dbReference type="SUPFAM" id="SSF51011">
    <property type="entry name" value="Glycosyl hydrolase domain"/>
    <property type="match status" value="1"/>
</dbReference>
<dbReference type="PROSITE" id="PS51448">
    <property type="entry name" value="P_TREFOIL_2"/>
    <property type="match status" value="1"/>
</dbReference>
<dbReference type="Gene3D" id="2.60.40.1760">
    <property type="entry name" value="glycosyl hydrolase (family 31)"/>
    <property type="match status" value="1"/>
</dbReference>
<organism evidence="12 13">
    <name type="scientific">Folsomia candida</name>
    <name type="common">Springtail</name>
    <dbReference type="NCBI Taxonomy" id="158441"/>
    <lineage>
        <taxon>Eukaryota</taxon>
        <taxon>Metazoa</taxon>
        <taxon>Ecdysozoa</taxon>
        <taxon>Arthropoda</taxon>
        <taxon>Hexapoda</taxon>
        <taxon>Collembola</taxon>
        <taxon>Entomobryomorpha</taxon>
        <taxon>Isotomoidea</taxon>
        <taxon>Isotomidae</taxon>
        <taxon>Proisotominae</taxon>
        <taxon>Folsomia</taxon>
    </lineage>
</organism>
<dbReference type="STRING" id="158441.A0A226DRU6"/>
<evidence type="ECO:0000256" key="6">
    <source>
        <dbReference type="ARBA" id="ARBA00023180"/>
    </source>
</evidence>
<sequence>MTTRLYVALFLAAFACPGFAQVPEGYGCMEGNLPNEVRQDCHPEPGASEQICRARGCVWCGPDPSADGQNFPHCFYRNPFYVAPGPSCDVGYVQPALRVDCTDGTEPMGEMGCRYRNCTWCPDVPGSMYPPCFTSAAVDDTGYAMVGEPVQTPGGISFTITKSLISPQFENQFTTLNFEATFQSDYRLRIKISPSDTQRFEVPIQIDPPAGSNANLLYDVTFTRSPFSFRVVRKSSGAVLFDTSAGKFQFADQFITMSWRLPTENVYGLGENEQRSFKHDFAERLKYTLYASDQAPYFTSSLYGTHPVYTVIENGGNTHMVAIINSNAQEFHLLPGPSMKYITIGGLIDMYFFLGPTPDQTVQQFTEAVGRSQMPAYWSLGFQLCRWGYDNITNMKAAVDRTEFYQIPHDVQYGDIDIMRDELDFTYSEVNFPGLPAYIEELKGKGIKFITILDPAISTIDADYEPYTLGTEMDVWIKRQDGTPMTGHVWPYGATAPCHFPDYAKNSTREWWIYLVDKFHDLLAYDGLWIDMNEPANFDNGDIQGCANNTWNYPPYQPKTDANKADMHFKTLCGDHVDSVSIHYNTHSLYGWFESEPTLIGARSGTGKRSLVLSRSTFIGSQRWASHWLGDNWSHWSNLHFSIIGVMQFNLWGMPYVGPDTCGFIGNSNAAMCQRWGELGAFYPFSRNHNVRDTIDQDPGAWGAQVAASTKAALEVRYTLLPYLYTLFYHHVSSGTAVFRPLWYNHQDDSRTYPIDRQFMWGAGLLISPVLTEATTWVTAYFPNSRHFSYYTGDEIPVRGNTLNMTAPLDFIHVHVVGGNVLPTQEPARNTEAARLNPLGVIVALDDGGSAVGDLFYDDGDSIDTHLTGAYFHAVYTMSSGTLTSTVVHDGYPEMGTKTLNTIRLMGLTTPATSVTVNGVSHTDFENLESGEVLVRNLNLVANSAFTVVFA</sequence>
<dbReference type="InterPro" id="IPR044913">
    <property type="entry name" value="P_trefoil_dom_sf"/>
</dbReference>
<evidence type="ECO:0000313" key="13">
    <source>
        <dbReference type="Proteomes" id="UP000198287"/>
    </source>
</evidence>
<feature type="signal peptide" evidence="10">
    <location>
        <begin position="1"/>
        <end position="20"/>
    </location>
</feature>
<dbReference type="CDD" id="cd14752">
    <property type="entry name" value="GH31_N"/>
    <property type="match status" value="1"/>
</dbReference>
<keyword evidence="6" id="KW-0325">Glycoprotein</keyword>
<dbReference type="PROSITE" id="PS51257">
    <property type="entry name" value="PROKAR_LIPOPROTEIN"/>
    <property type="match status" value="1"/>
</dbReference>
<dbReference type="Gene3D" id="4.10.110.10">
    <property type="entry name" value="Spasmolytic Protein, domain 1"/>
    <property type="match status" value="1"/>
</dbReference>
<evidence type="ECO:0000256" key="1">
    <source>
        <dbReference type="ARBA" id="ARBA00004370"/>
    </source>
</evidence>
<keyword evidence="7 9" id="KW-0326">Glycosidase</keyword>
<dbReference type="GO" id="GO:0016020">
    <property type="term" value="C:membrane"/>
    <property type="evidence" value="ECO:0007669"/>
    <property type="project" value="UniProtKB-SubCell"/>
</dbReference>
<keyword evidence="5" id="KW-1015">Disulfide bond</keyword>
<evidence type="ECO:0000256" key="2">
    <source>
        <dbReference type="ARBA" id="ARBA00007806"/>
    </source>
</evidence>
<dbReference type="CDD" id="cd06602">
    <property type="entry name" value="GH31_MGAM_SI_GAA"/>
    <property type="match status" value="1"/>
</dbReference>
<protein>
    <submittedName>
        <fullName evidence="12">Sucrase-isomaltase, intestinal</fullName>
    </submittedName>
</protein>
<dbReference type="GO" id="GO:0030246">
    <property type="term" value="F:carbohydrate binding"/>
    <property type="evidence" value="ECO:0007669"/>
    <property type="project" value="InterPro"/>
</dbReference>
<dbReference type="SUPFAM" id="SSF51445">
    <property type="entry name" value="(Trans)glycosidases"/>
    <property type="match status" value="1"/>
</dbReference>
<evidence type="ECO:0000256" key="10">
    <source>
        <dbReference type="SAM" id="SignalP"/>
    </source>
</evidence>